<evidence type="ECO:0000313" key="2">
    <source>
        <dbReference type="EMBL" id="GBP49224.1"/>
    </source>
</evidence>
<organism evidence="2 3">
    <name type="scientific">Eumeta variegata</name>
    <name type="common">Bagworm moth</name>
    <name type="synonym">Eumeta japonica</name>
    <dbReference type="NCBI Taxonomy" id="151549"/>
    <lineage>
        <taxon>Eukaryota</taxon>
        <taxon>Metazoa</taxon>
        <taxon>Ecdysozoa</taxon>
        <taxon>Arthropoda</taxon>
        <taxon>Hexapoda</taxon>
        <taxon>Insecta</taxon>
        <taxon>Pterygota</taxon>
        <taxon>Neoptera</taxon>
        <taxon>Endopterygota</taxon>
        <taxon>Lepidoptera</taxon>
        <taxon>Glossata</taxon>
        <taxon>Ditrysia</taxon>
        <taxon>Tineoidea</taxon>
        <taxon>Psychidae</taxon>
        <taxon>Oiketicinae</taxon>
        <taxon>Eumeta</taxon>
    </lineage>
</organism>
<comment type="caution">
    <text evidence="2">The sequence shown here is derived from an EMBL/GenBank/DDBJ whole genome shotgun (WGS) entry which is preliminary data.</text>
</comment>
<name>A0A4C1WGE9_EUMVA</name>
<dbReference type="EMBL" id="BGZK01000540">
    <property type="protein sequence ID" value="GBP49224.1"/>
    <property type="molecule type" value="Genomic_DNA"/>
</dbReference>
<gene>
    <name evidence="2" type="ORF">EVAR_96531_1</name>
</gene>
<reference evidence="2 3" key="1">
    <citation type="journal article" date="2019" name="Commun. Biol.">
        <title>The bagworm genome reveals a unique fibroin gene that provides high tensile strength.</title>
        <authorList>
            <person name="Kono N."/>
            <person name="Nakamura H."/>
            <person name="Ohtoshi R."/>
            <person name="Tomita M."/>
            <person name="Numata K."/>
            <person name="Arakawa K."/>
        </authorList>
    </citation>
    <scope>NUCLEOTIDE SEQUENCE [LARGE SCALE GENOMIC DNA]</scope>
</reference>
<proteinExistence type="predicted"/>
<sequence>MDTEGGDGTRAQASITCEIWHDTADAFSSSTITPIRSAVSLAPVGQFCKLKTTPLTSLSPPKSPQIEGGSPLRALG</sequence>
<accession>A0A4C1WGE9</accession>
<keyword evidence="3" id="KW-1185">Reference proteome</keyword>
<dbReference type="Proteomes" id="UP000299102">
    <property type="component" value="Unassembled WGS sequence"/>
</dbReference>
<protein>
    <submittedName>
        <fullName evidence="2">Uncharacterized protein</fullName>
    </submittedName>
</protein>
<feature type="region of interest" description="Disordered" evidence="1">
    <location>
        <begin position="52"/>
        <end position="76"/>
    </location>
</feature>
<evidence type="ECO:0000313" key="3">
    <source>
        <dbReference type="Proteomes" id="UP000299102"/>
    </source>
</evidence>
<evidence type="ECO:0000256" key="1">
    <source>
        <dbReference type="SAM" id="MobiDB-lite"/>
    </source>
</evidence>
<dbReference type="AlphaFoldDB" id="A0A4C1WGE9"/>